<dbReference type="AlphaFoldDB" id="A0A2W2CNF2"/>
<dbReference type="Proteomes" id="UP000248764">
    <property type="component" value="Unassembled WGS sequence"/>
</dbReference>
<name>A0A2W2CNF2_9ACTN</name>
<accession>A0A2W2CNF2</accession>
<dbReference type="EMBL" id="POTW01000001">
    <property type="protein sequence ID" value="PZF86716.1"/>
    <property type="molecule type" value="Genomic_DNA"/>
</dbReference>
<evidence type="ECO:0000313" key="2">
    <source>
        <dbReference type="EMBL" id="PZF86716.1"/>
    </source>
</evidence>
<keyword evidence="3" id="KW-1185">Reference proteome</keyword>
<proteinExistence type="predicted"/>
<reference evidence="2 3" key="1">
    <citation type="submission" date="2018-01" db="EMBL/GenBank/DDBJ databases">
        <title>Draft genome sequence of Jiangella sp. GTF31.</title>
        <authorList>
            <person name="Sahin N."/>
            <person name="Ay H."/>
            <person name="Saygin H."/>
        </authorList>
    </citation>
    <scope>NUCLEOTIDE SEQUENCE [LARGE SCALE GENOMIC DNA]</scope>
    <source>
        <strain evidence="2 3">GTF31</strain>
    </source>
</reference>
<feature type="region of interest" description="Disordered" evidence="1">
    <location>
        <begin position="47"/>
        <end position="67"/>
    </location>
</feature>
<organism evidence="2 3">
    <name type="scientific">Jiangella anatolica</name>
    <dbReference type="NCBI Taxonomy" id="2670374"/>
    <lineage>
        <taxon>Bacteria</taxon>
        <taxon>Bacillati</taxon>
        <taxon>Actinomycetota</taxon>
        <taxon>Actinomycetes</taxon>
        <taxon>Jiangellales</taxon>
        <taxon>Jiangellaceae</taxon>
        <taxon>Jiangella</taxon>
    </lineage>
</organism>
<comment type="caution">
    <text evidence="2">The sequence shown here is derived from an EMBL/GenBank/DDBJ whole genome shotgun (WGS) entry which is preliminary data.</text>
</comment>
<evidence type="ECO:0000313" key="3">
    <source>
        <dbReference type="Proteomes" id="UP000248764"/>
    </source>
</evidence>
<sequence length="67" mass="7385">MLVTMAETLALAEAKVHLEALEETIAVLADTDAVRQLIASDAQLARGEEETEQELAEAMQYRAARER</sequence>
<evidence type="ECO:0000256" key="1">
    <source>
        <dbReference type="SAM" id="MobiDB-lite"/>
    </source>
</evidence>
<gene>
    <name evidence="2" type="ORF">C1I92_00655</name>
</gene>
<protein>
    <submittedName>
        <fullName evidence="2">Uncharacterized protein</fullName>
    </submittedName>
</protein>